<dbReference type="CDD" id="cd06575">
    <property type="entry name" value="PASTA_Pbp2x-like_2"/>
    <property type="match status" value="1"/>
</dbReference>
<dbReference type="AlphaFoldDB" id="A0A943LUF8"/>
<dbReference type="InterPro" id="IPR005543">
    <property type="entry name" value="PASTA_dom"/>
</dbReference>
<evidence type="ECO:0000313" key="5">
    <source>
        <dbReference type="Proteomes" id="UP000703822"/>
    </source>
</evidence>
<dbReference type="CDD" id="cd06576">
    <property type="entry name" value="PASTA_Pbp2x-like_1"/>
    <property type="match status" value="1"/>
</dbReference>
<dbReference type="GO" id="GO:0005886">
    <property type="term" value="C:plasma membrane"/>
    <property type="evidence" value="ECO:0007669"/>
    <property type="project" value="UniProtKB-SubCell"/>
</dbReference>
<dbReference type="SUPFAM" id="SSF54184">
    <property type="entry name" value="Penicillin-binding protein 2x (pbp-2x), c-terminal domain"/>
    <property type="match status" value="2"/>
</dbReference>
<sequence length="147" mass="15918">VVNPILEEAMSMGDTLDTSVSEGSEKTEETSYQTGDIIGKRPGETANTLRQNLIHPIVLGVGDKIEKVSVDAKANIKANEQILIMTNDFTELPDMYGWTKKNVETFAKWKGIKITYKGGKSGTVTKQSVAAGKALSKTKKITITLGD</sequence>
<evidence type="ECO:0000259" key="3">
    <source>
        <dbReference type="PROSITE" id="PS51178"/>
    </source>
</evidence>
<comment type="subcellular location">
    <subcellularLocation>
        <location evidence="1">Cell membrane</location>
        <topology evidence="1">Single-pass membrane protein</topology>
    </subcellularLocation>
</comment>
<dbReference type="SMART" id="SM00740">
    <property type="entry name" value="PASTA"/>
    <property type="match status" value="1"/>
</dbReference>
<protein>
    <submittedName>
        <fullName evidence="4">PASTA domain-containing protein</fullName>
    </submittedName>
</protein>
<feature type="non-terminal residue" evidence="4">
    <location>
        <position position="1"/>
    </location>
</feature>
<evidence type="ECO:0000256" key="2">
    <source>
        <dbReference type="SAM" id="MobiDB-lite"/>
    </source>
</evidence>
<dbReference type="EMBL" id="JAHAGS010000064">
    <property type="protein sequence ID" value="MBS6097615.1"/>
    <property type="molecule type" value="Genomic_DNA"/>
</dbReference>
<evidence type="ECO:0000313" key="4">
    <source>
        <dbReference type="EMBL" id="MBS6097615.1"/>
    </source>
</evidence>
<name>A0A943LUF8_STRVE</name>
<dbReference type="Pfam" id="PF03793">
    <property type="entry name" value="PASTA"/>
    <property type="match status" value="2"/>
</dbReference>
<organism evidence="4 5">
    <name type="scientific">Streptococcus vestibularis</name>
    <dbReference type="NCBI Taxonomy" id="1343"/>
    <lineage>
        <taxon>Bacteria</taxon>
        <taxon>Bacillati</taxon>
        <taxon>Bacillota</taxon>
        <taxon>Bacilli</taxon>
        <taxon>Lactobacillales</taxon>
        <taxon>Streptococcaceae</taxon>
        <taxon>Streptococcus</taxon>
    </lineage>
</organism>
<dbReference type="Proteomes" id="UP000703822">
    <property type="component" value="Unassembled WGS sequence"/>
</dbReference>
<gene>
    <name evidence="4" type="ORF">KH901_03955</name>
</gene>
<reference evidence="4" key="1">
    <citation type="submission" date="2021-05" db="EMBL/GenBank/DDBJ databases">
        <title>Infant gut strain persistence is associated with maternal origin, phylogeny, and functional potential including surface adhesion and iron acquisition.</title>
        <authorList>
            <person name="Lou Y.C."/>
        </authorList>
    </citation>
    <scope>NUCLEOTIDE SEQUENCE</scope>
    <source>
        <strain evidence="4">L3_122_031G1_dasL3_122_031G1_maxbin2.maxbin.025s ta_sub</strain>
    </source>
</reference>
<evidence type="ECO:0000256" key="1">
    <source>
        <dbReference type="ARBA" id="ARBA00004162"/>
    </source>
</evidence>
<feature type="domain" description="PASTA" evidence="3">
    <location>
        <begin position="86"/>
        <end position="147"/>
    </location>
</feature>
<dbReference type="PROSITE" id="PS51178">
    <property type="entry name" value="PASTA"/>
    <property type="match status" value="1"/>
</dbReference>
<feature type="region of interest" description="Disordered" evidence="2">
    <location>
        <begin position="12"/>
        <end position="31"/>
    </location>
</feature>
<accession>A0A943LUF8</accession>
<comment type="caution">
    <text evidence="4">The sequence shown here is derived from an EMBL/GenBank/DDBJ whole genome shotgun (WGS) entry which is preliminary data.</text>
</comment>
<proteinExistence type="predicted"/>